<keyword evidence="1 2" id="KW-0378">Hydrolase</keyword>
<keyword evidence="5" id="KW-1185">Reference proteome</keyword>
<dbReference type="InterPro" id="IPR009097">
    <property type="entry name" value="Cyclic_Pdiesterase"/>
</dbReference>
<dbReference type="SUPFAM" id="SSF55144">
    <property type="entry name" value="LigT-like"/>
    <property type="match status" value="1"/>
</dbReference>
<dbReference type="PANTHER" id="PTHR35561:SF1">
    <property type="entry name" value="RNA 2',3'-CYCLIC PHOSPHODIESTERASE"/>
    <property type="match status" value="1"/>
</dbReference>
<dbReference type="PANTHER" id="PTHR35561">
    <property type="entry name" value="RNA 2',3'-CYCLIC PHOSPHODIESTERASE"/>
    <property type="match status" value="1"/>
</dbReference>
<feature type="active site" description="Proton acceptor" evidence="2">
    <location>
        <position position="135"/>
    </location>
</feature>
<dbReference type="Gene3D" id="3.90.1140.10">
    <property type="entry name" value="Cyclic phosphodiesterase"/>
    <property type="match status" value="1"/>
</dbReference>
<reference evidence="4" key="1">
    <citation type="submission" date="2023-02" db="EMBL/GenBank/DDBJ databases">
        <title>Georgenia sp.10Sc9-8, isolated from a soil sample collected from the Taklamakan desert.</title>
        <authorList>
            <person name="Liu S."/>
        </authorList>
    </citation>
    <scope>NUCLEOTIDE SEQUENCE</scope>
    <source>
        <strain evidence="4">10Sc9-8</strain>
    </source>
</reference>
<comment type="caution">
    <text evidence="4">The sequence shown here is derived from an EMBL/GenBank/DDBJ whole genome shotgun (WGS) entry which is preliminary data.</text>
</comment>
<dbReference type="Pfam" id="PF13563">
    <property type="entry name" value="2_5_RNA_ligase2"/>
    <property type="match status" value="1"/>
</dbReference>
<name>A0ABT5U2R1_9MICO</name>
<feature type="region of interest" description="Disordered" evidence="3">
    <location>
        <begin position="195"/>
        <end position="215"/>
    </location>
</feature>
<protein>
    <recommendedName>
        <fullName evidence="2">RNA 2',3'-cyclic phosphodiesterase</fullName>
        <shortName evidence="2">RNA 2',3'-CPDase</shortName>
        <ecNumber evidence="2">3.1.4.58</ecNumber>
    </recommendedName>
</protein>
<dbReference type="NCBIfam" id="TIGR02258">
    <property type="entry name" value="2_5_ligase"/>
    <property type="match status" value="1"/>
</dbReference>
<comment type="catalytic activity">
    <reaction evidence="2">
        <text>a 3'-end 2',3'-cyclophospho-ribonucleotide-RNA + H2O = a 3'-end 2'-phospho-ribonucleotide-RNA + H(+)</text>
        <dbReference type="Rhea" id="RHEA:11828"/>
        <dbReference type="Rhea" id="RHEA-COMP:10464"/>
        <dbReference type="Rhea" id="RHEA-COMP:17353"/>
        <dbReference type="ChEBI" id="CHEBI:15377"/>
        <dbReference type="ChEBI" id="CHEBI:15378"/>
        <dbReference type="ChEBI" id="CHEBI:83064"/>
        <dbReference type="ChEBI" id="CHEBI:173113"/>
        <dbReference type="EC" id="3.1.4.58"/>
    </reaction>
</comment>
<evidence type="ECO:0000313" key="4">
    <source>
        <dbReference type="EMBL" id="MDD9207431.1"/>
    </source>
</evidence>
<sequence>MRLFAALPLPDEVQDHLDLTVGAMVPDGADVDARRGPQPVRWVPRHRRHVTLAFYGEVADGALPELAAALRDVAHRATPLTLQLRGAGVFSRRTLWVGVRQVADEEADLTALMAACEDAGAAVSRVERRDRHRAHVTLARLGSRRPDASAMYARAQALAVYGGPVWTATHLHLVSSQLGAGKAGGPRYEVEERLALGEGDDDVAGPAAGTARPGD</sequence>
<feature type="short sequence motif" description="HXTX 1" evidence="2">
    <location>
        <begin position="49"/>
        <end position="52"/>
    </location>
</feature>
<accession>A0ABT5U2R1</accession>
<feature type="active site" description="Proton donor" evidence="2">
    <location>
        <position position="49"/>
    </location>
</feature>
<organism evidence="4 5">
    <name type="scientific">Georgenia halotolerans</name>
    <dbReference type="NCBI Taxonomy" id="3028317"/>
    <lineage>
        <taxon>Bacteria</taxon>
        <taxon>Bacillati</taxon>
        <taxon>Actinomycetota</taxon>
        <taxon>Actinomycetes</taxon>
        <taxon>Micrococcales</taxon>
        <taxon>Bogoriellaceae</taxon>
        <taxon>Georgenia</taxon>
    </lineage>
</organism>
<dbReference type="Proteomes" id="UP001165561">
    <property type="component" value="Unassembled WGS sequence"/>
</dbReference>
<feature type="short sequence motif" description="HXTX 2" evidence="2">
    <location>
        <begin position="135"/>
        <end position="138"/>
    </location>
</feature>
<comment type="similarity">
    <text evidence="2">Belongs to the 2H phosphoesterase superfamily. ThpR family.</text>
</comment>
<proteinExistence type="inferred from homology"/>
<dbReference type="EMBL" id="JARACI010001103">
    <property type="protein sequence ID" value="MDD9207431.1"/>
    <property type="molecule type" value="Genomic_DNA"/>
</dbReference>
<comment type="function">
    <text evidence="2">Hydrolyzes RNA 2',3'-cyclic phosphodiester to an RNA 2'-phosphomonoester.</text>
</comment>
<evidence type="ECO:0000256" key="1">
    <source>
        <dbReference type="ARBA" id="ARBA00022801"/>
    </source>
</evidence>
<dbReference type="InterPro" id="IPR004175">
    <property type="entry name" value="RNA_CPDase"/>
</dbReference>
<evidence type="ECO:0000256" key="3">
    <source>
        <dbReference type="SAM" id="MobiDB-lite"/>
    </source>
</evidence>
<gene>
    <name evidence="4" type="primary">thpR</name>
    <name evidence="4" type="ORF">PU560_13290</name>
</gene>
<dbReference type="EC" id="3.1.4.58" evidence="2"/>
<evidence type="ECO:0000256" key="2">
    <source>
        <dbReference type="HAMAP-Rule" id="MF_01940"/>
    </source>
</evidence>
<evidence type="ECO:0000313" key="5">
    <source>
        <dbReference type="Proteomes" id="UP001165561"/>
    </source>
</evidence>
<dbReference type="HAMAP" id="MF_01940">
    <property type="entry name" value="RNA_CPDase"/>
    <property type="match status" value="1"/>
</dbReference>